<feature type="domain" description="HTH cro/C1-type" evidence="2">
    <location>
        <begin position="34"/>
        <end position="92"/>
    </location>
</feature>
<organism evidence="3 4">
    <name type="scientific">Desulfoprunum benzoelyticum</name>
    <dbReference type="NCBI Taxonomy" id="1506996"/>
    <lineage>
        <taxon>Bacteria</taxon>
        <taxon>Pseudomonadati</taxon>
        <taxon>Thermodesulfobacteriota</taxon>
        <taxon>Desulfobulbia</taxon>
        <taxon>Desulfobulbales</taxon>
        <taxon>Desulfobulbaceae</taxon>
        <taxon>Desulfoprunum</taxon>
    </lineage>
</organism>
<proteinExistence type="predicted"/>
<gene>
    <name evidence="3" type="ORF">HNQ81_001418</name>
</gene>
<evidence type="ECO:0000259" key="2">
    <source>
        <dbReference type="PROSITE" id="PS50943"/>
    </source>
</evidence>
<dbReference type="SUPFAM" id="SSF47413">
    <property type="entry name" value="lambda repressor-like DNA-binding domains"/>
    <property type="match status" value="1"/>
</dbReference>
<dbReference type="Pfam" id="PF01381">
    <property type="entry name" value="HTH_3"/>
    <property type="match status" value="1"/>
</dbReference>
<dbReference type="PROSITE" id="PS50943">
    <property type="entry name" value="HTH_CROC1"/>
    <property type="match status" value="1"/>
</dbReference>
<dbReference type="InterPro" id="IPR010982">
    <property type="entry name" value="Lambda_DNA-bd_dom_sf"/>
</dbReference>
<reference evidence="3 4" key="1">
    <citation type="submission" date="2020-08" db="EMBL/GenBank/DDBJ databases">
        <title>Genomic Encyclopedia of Type Strains, Phase IV (KMG-IV): sequencing the most valuable type-strain genomes for metagenomic binning, comparative biology and taxonomic classification.</title>
        <authorList>
            <person name="Goeker M."/>
        </authorList>
    </citation>
    <scope>NUCLEOTIDE SEQUENCE [LARGE SCALE GENOMIC DNA]</scope>
    <source>
        <strain evidence="3 4">DSM 28570</strain>
    </source>
</reference>
<dbReference type="SMART" id="SM00530">
    <property type="entry name" value="HTH_XRE"/>
    <property type="match status" value="1"/>
</dbReference>
<name>A0A840UWA4_9BACT</name>
<feature type="region of interest" description="Disordered" evidence="1">
    <location>
        <begin position="42"/>
        <end position="66"/>
    </location>
</feature>
<dbReference type="InterPro" id="IPR001387">
    <property type="entry name" value="Cro/C1-type_HTH"/>
</dbReference>
<dbReference type="AlphaFoldDB" id="A0A840UWA4"/>
<evidence type="ECO:0000313" key="3">
    <source>
        <dbReference type="EMBL" id="MBB5347694.1"/>
    </source>
</evidence>
<evidence type="ECO:0000256" key="1">
    <source>
        <dbReference type="SAM" id="MobiDB-lite"/>
    </source>
</evidence>
<keyword evidence="4" id="KW-1185">Reference proteome</keyword>
<evidence type="ECO:0000313" key="4">
    <source>
        <dbReference type="Proteomes" id="UP000539642"/>
    </source>
</evidence>
<dbReference type="Proteomes" id="UP000539642">
    <property type="component" value="Unassembled WGS sequence"/>
</dbReference>
<comment type="caution">
    <text evidence="3">The sequence shown here is derived from an EMBL/GenBank/DDBJ whole genome shotgun (WGS) entry which is preliminary data.</text>
</comment>
<dbReference type="RefSeq" id="WP_183349689.1">
    <property type="nucleotide sequence ID" value="NZ_JACHEO010000006.1"/>
</dbReference>
<dbReference type="GO" id="GO:0003677">
    <property type="term" value="F:DNA binding"/>
    <property type="evidence" value="ECO:0007669"/>
    <property type="project" value="InterPro"/>
</dbReference>
<dbReference type="EMBL" id="JACHEO010000006">
    <property type="protein sequence ID" value="MBB5347694.1"/>
    <property type="molecule type" value="Genomic_DNA"/>
</dbReference>
<dbReference type="CDD" id="cd00093">
    <property type="entry name" value="HTH_XRE"/>
    <property type="match status" value="1"/>
</dbReference>
<dbReference type="Gene3D" id="1.10.260.40">
    <property type="entry name" value="lambda repressor-like DNA-binding domains"/>
    <property type="match status" value="1"/>
</dbReference>
<accession>A0A840UWA4</accession>
<sequence>MLSHEDFKKKLLSDPEVKKEYDQLEPEFLLLDELRRAREASGLSQAEIARRMGTKPPALSRMLSGMSSAKHSPSIATLRKYAEACGMKLQVHISK</sequence>
<protein>
    <submittedName>
        <fullName evidence="3">DNA transposition AAA+ family ATPase</fullName>
    </submittedName>
</protein>